<keyword evidence="2" id="KW-1185">Reference proteome</keyword>
<organism evidence="1 2">
    <name type="scientific">Mesobacterium hydrothermale</name>
    <dbReference type="NCBI Taxonomy" id="3111907"/>
    <lineage>
        <taxon>Bacteria</taxon>
        <taxon>Pseudomonadati</taxon>
        <taxon>Pseudomonadota</taxon>
        <taxon>Alphaproteobacteria</taxon>
        <taxon>Rhodobacterales</taxon>
        <taxon>Roseobacteraceae</taxon>
        <taxon>Mesobacterium</taxon>
    </lineage>
</organism>
<evidence type="ECO:0008006" key="3">
    <source>
        <dbReference type="Google" id="ProtNLM"/>
    </source>
</evidence>
<gene>
    <name evidence="1" type="ORF">VK792_14380</name>
</gene>
<name>A0ABU6HKS1_9RHOB</name>
<sequence>MATARDIYQANLDAVTRALWTRDLELMLRHLAIPNMMLTADREIVLSSALEMEIAMNDFRDHLGRLGAQEYHRVCKDAVFLDKDRQTLAGRHVTYILREGEQIMAPYWNDMTLLLIDGQWKGTRIESTACNAAFPIICDDMARGQKSEIASRTRAGKE</sequence>
<dbReference type="EMBL" id="JAYLLH010000023">
    <property type="protein sequence ID" value="MEC3862476.1"/>
    <property type="molecule type" value="Genomic_DNA"/>
</dbReference>
<dbReference type="Proteomes" id="UP001348149">
    <property type="component" value="Unassembled WGS sequence"/>
</dbReference>
<proteinExistence type="predicted"/>
<accession>A0ABU6HKS1</accession>
<dbReference type="RefSeq" id="WP_326298285.1">
    <property type="nucleotide sequence ID" value="NZ_JAYLLH010000023.1"/>
</dbReference>
<reference evidence="1 2" key="1">
    <citation type="submission" date="2024-01" db="EMBL/GenBank/DDBJ databases">
        <title>Mesobacterium rodlantinim sp. nov., isolated from shallow sea hydrothermal systems off Kueishantao Island.</title>
        <authorList>
            <person name="Su Z."/>
            <person name="Tang K."/>
        </authorList>
    </citation>
    <scope>NUCLEOTIDE SEQUENCE [LARGE SCALE GENOMIC DNA]</scope>
    <source>
        <strain evidence="1 2">TK19101</strain>
    </source>
</reference>
<evidence type="ECO:0000313" key="1">
    <source>
        <dbReference type="EMBL" id="MEC3862476.1"/>
    </source>
</evidence>
<comment type="caution">
    <text evidence="1">The sequence shown here is derived from an EMBL/GenBank/DDBJ whole genome shotgun (WGS) entry which is preliminary data.</text>
</comment>
<evidence type="ECO:0000313" key="2">
    <source>
        <dbReference type="Proteomes" id="UP001348149"/>
    </source>
</evidence>
<protein>
    <recommendedName>
        <fullName evidence="3">SnoaL-like domain-containing protein</fullName>
    </recommendedName>
</protein>